<keyword evidence="4" id="KW-1185">Reference proteome</keyword>
<dbReference type="PANTHER" id="PTHR35526:SF3">
    <property type="entry name" value="ANTI-SIGMA-F FACTOR RSBW"/>
    <property type="match status" value="1"/>
</dbReference>
<evidence type="ECO:0000259" key="2">
    <source>
        <dbReference type="Pfam" id="PF13581"/>
    </source>
</evidence>
<gene>
    <name evidence="3" type="ORF">GCM10009801_43900</name>
</gene>
<dbReference type="InterPro" id="IPR036890">
    <property type="entry name" value="HATPase_C_sf"/>
</dbReference>
<reference evidence="3 4" key="1">
    <citation type="journal article" date="2019" name="Int. J. Syst. Evol. Microbiol.">
        <title>The Global Catalogue of Microorganisms (GCM) 10K type strain sequencing project: providing services to taxonomists for standard genome sequencing and annotation.</title>
        <authorList>
            <consortium name="The Broad Institute Genomics Platform"/>
            <consortium name="The Broad Institute Genome Sequencing Center for Infectious Disease"/>
            <person name="Wu L."/>
            <person name="Ma J."/>
        </authorList>
    </citation>
    <scope>NUCLEOTIDE SEQUENCE [LARGE SCALE GENOMIC DNA]</scope>
    <source>
        <strain evidence="3 4">JCM 15478</strain>
    </source>
</reference>
<accession>A0ABN2W6L9</accession>
<keyword evidence="1" id="KW-0808">Transferase</keyword>
<dbReference type="EMBL" id="BAAAPE010000011">
    <property type="protein sequence ID" value="GAA2083447.1"/>
    <property type="molecule type" value="Genomic_DNA"/>
</dbReference>
<evidence type="ECO:0000256" key="1">
    <source>
        <dbReference type="ARBA" id="ARBA00022527"/>
    </source>
</evidence>
<organism evidence="3 4">
    <name type="scientific">Streptomyces albiaxialis</name>
    <dbReference type="NCBI Taxonomy" id="329523"/>
    <lineage>
        <taxon>Bacteria</taxon>
        <taxon>Bacillati</taxon>
        <taxon>Actinomycetota</taxon>
        <taxon>Actinomycetes</taxon>
        <taxon>Kitasatosporales</taxon>
        <taxon>Streptomycetaceae</taxon>
        <taxon>Streptomyces</taxon>
    </lineage>
</organism>
<dbReference type="RefSeq" id="WP_344530732.1">
    <property type="nucleotide sequence ID" value="NZ_BAAAPE010000011.1"/>
</dbReference>
<sequence>MNGAPRSPDNTSWHIELPHSPPAAPIARAVVRNALIELDSPVDSGTAELLVCELVTNAIEHTATDAAVSLSVTALPDGVLVEVRDRDPRPLEAGQWGRAAAQAVHDAVEPDDLDELREDGRGLQLIQMLSSACGSRATRHGKAVWFTLGPESEETPGPAPEPPADR</sequence>
<dbReference type="Gene3D" id="3.30.565.10">
    <property type="entry name" value="Histidine kinase-like ATPase, C-terminal domain"/>
    <property type="match status" value="1"/>
</dbReference>
<evidence type="ECO:0000313" key="4">
    <source>
        <dbReference type="Proteomes" id="UP001500016"/>
    </source>
</evidence>
<dbReference type="Pfam" id="PF13581">
    <property type="entry name" value="HATPase_c_2"/>
    <property type="match status" value="1"/>
</dbReference>
<protein>
    <submittedName>
        <fullName evidence="3">ATP-binding protein</fullName>
    </submittedName>
</protein>
<dbReference type="SUPFAM" id="SSF55874">
    <property type="entry name" value="ATPase domain of HSP90 chaperone/DNA topoisomerase II/histidine kinase"/>
    <property type="match status" value="1"/>
</dbReference>
<keyword evidence="1" id="KW-0418">Kinase</keyword>
<comment type="caution">
    <text evidence="3">The sequence shown here is derived from an EMBL/GenBank/DDBJ whole genome shotgun (WGS) entry which is preliminary data.</text>
</comment>
<dbReference type="CDD" id="cd16936">
    <property type="entry name" value="HATPase_RsbW-like"/>
    <property type="match status" value="1"/>
</dbReference>
<dbReference type="InterPro" id="IPR003594">
    <property type="entry name" value="HATPase_dom"/>
</dbReference>
<dbReference type="GO" id="GO:0005524">
    <property type="term" value="F:ATP binding"/>
    <property type="evidence" value="ECO:0007669"/>
    <property type="project" value="UniProtKB-KW"/>
</dbReference>
<dbReference type="Proteomes" id="UP001500016">
    <property type="component" value="Unassembled WGS sequence"/>
</dbReference>
<dbReference type="PANTHER" id="PTHR35526">
    <property type="entry name" value="ANTI-SIGMA-F FACTOR RSBW-RELATED"/>
    <property type="match status" value="1"/>
</dbReference>
<keyword evidence="3" id="KW-0547">Nucleotide-binding</keyword>
<evidence type="ECO:0000313" key="3">
    <source>
        <dbReference type="EMBL" id="GAA2083447.1"/>
    </source>
</evidence>
<feature type="domain" description="Histidine kinase/HSP90-like ATPase" evidence="2">
    <location>
        <begin position="26"/>
        <end position="147"/>
    </location>
</feature>
<keyword evidence="3" id="KW-0067">ATP-binding</keyword>
<keyword evidence="1" id="KW-0723">Serine/threonine-protein kinase</keyword>
<name>A0ABN2W6L9_9ACTN</name>
<proteinExistence type="predicted"/>
<dbReference type="InterPro" id="IPR050267">
    <property type="entry name" value="Anti-sigma-factor_SerPK"/>
</dbReference>